<organism evidence="1 2">
    <name type="scientific">Paenibacillus provencensis</name>
    <dbReference type="NCBI Taxonomy" id="441151"/>
    <lineage>
        <taxon>Bacteria</taxon>
        <taxon>Bacillati</taxon>
        <taxon>Bacillota</taxon>
        <taxon>Bacilli</taxon>
        <taxon>Bacillales</taxon>
        <taxon>Paenibacillaceae</taxon>
        <taxon>Paenibacillus</taxon>
    </lineage>
</organism>
<proteinExistence type="predicted"/>
<comment type="caution">
    <text evidence="1">The sequence shown here is derived from an EMBL/GenBank/DDBJ whole genome shotgun (WGS) entry which is preliminary data.</text>
</comment>
<reference evidence="2" key="1">
    <citation type="journal article" date="2019" name="Int. J. Syst. Evol. Microbiol.">
        <title>The Global Catalogue of Microorganisms (GCM) 10K type strain sequencing project: providing services to taxonomists for standard genome sequencing and annotation.</title>
        <authorList>
            <consortium name="The Broad Institute Genomics Platform"/>
            <consortium name="The Broad Institute Genome Sequencing Center for Infectious Disease"/>
            <person name="Wu L."/>
            <person name="Ma J."/>
        </authorList>
    </citation>
    <scope>NUCLEOTIDE SEQUENCE [LARGE SCALE GENOMIC DNA]</scope>
    <source>
        <strain evidence="2">CCUG 53519</strain>
    </source>
</reference>
<dbReference type="EMBL" id="JBHTKX010000003">
    <property type="protein sequence ID" value="MFD1130445.1"/>
    <property type="molecule type" value="Genomic_DNA"/>
</dbReference>
<protein>
    <submittedName>
        <fullName evidence="1">Uncharacterized protein</fullName>
    </submittedName>
</protein>
<accession>A0ABW3PZ74</accession>
<dbReference type="RefSeq" id="WP_251583819.1">
    <property type="nucleotide sequence ID" value="NZ_JBHTKX010000003.1"/>
</dbReference>
<gene>
    <name evidence="1" type="ORF">ACFQ3J_20055</name>
</gene>
<name>A0ABW3PZ74_9BACL</name>
<dbReference type="Proteomes" id="UP001597169">
    <property type="component" value="Unassembled WGS sequence"/>
</dbReference>
<evidence type="ECO:0000313" key="2">
    <source>
        <dbReference type="Proteomes" id="UP001597169"/>
    </source>
</evidence>
<keyword evidence="2" id="KW-1185">Reference proteome</keyword>
<evidence type="ECO:0000313" key="1">
    <source>
        <dbReference type="EMBL" id="MFD1130445.1"/>
    </source>
</evidence>
<sequence>MGKRTIVREAIHGTAIKYRKKPDHLFDQASLLAVNVQFVPHSHRSYVADISNNSTPYGGSVNG</sequence>